<keyword evidence="1" id="KW-0812">Transmembrane</keyword>
<keyword evidence="3" id="KW-1185">Reference proteome</keyword>
<keyword evidence="1" id="KW-1133">Transmembrane helix</keyword>
<accession>A0A2S7KM75</accession>
<reference evidence="2 3" key="1">
    <citation type="submission" date="2016-11" db="EMBL/GenBank/DDBJ databases">
        <title>Trade-off between light-utilization and light-protection in marine flavobacteria.</title>
        <authorList>
            <person name="Kumagai Y."/>
        </authorList>
    </citation>
    <scope>NUCLEOTIDE SEQUENCE [LARGE SCALE GENOMIC DNA]</scope>
    <source>
        <strain evidence="2 3">NBRC 107741</strain>
    </source>
</reference>
<feature type="transmembrane region" description="Helical" evidence="1">
    <location>
        <begin position="21"/>
        <end position="42"/>
    </location>
</feature>
<gene>
    <name evidence="2" type="ORF">BST85_01320</name>
</gene>
<name>A0A2S7KM75_9FLAO</name>
<dbReference type="AlphaFoldDB" id="A0A2S7KM75"/>
<protein>
    <submittedName>
        <fullName evidence="2">Uncharacterized protein</fullName>
    </submittedName>
</protein>
<organism evidence="2 3">
    <name type="scientific">Aureitalea marina</name>
    <dbReference type="NCBI Taxonomy" id="930804"/>
    <lineage>
        <taxon>Bacteria</taxon>
        <taxon>Pseudomonadati</taxon>
        <taxon>Bacteroidota</taxon>
        <taxon>Flavobacteriia</taxon>
        <taxon>Flavobacteriales</taxon>
        <taxon>Flavobacteriaceae</taxon>
        <taxon>Aureitalea</taxon>
    </lineage>
</organism>
<dbReference type="EMBL" id="MQUB01000001">
    <property type="protein sequence ID" value="PQB03690.1"/>
    <property type="molecule type" value="Genomic_DNA"/>
</dbReference>
<evidence type="ECO:0000256" key="1">
    <source>
        <dbReference type="SAM" id="Phobius"/>
    </source>
</evidence>
<comment type="caution">
    <text evidence="2">The sequence shown here is derived from an EMBL/GenBank/DDBJ whole genome shotgun (WGS) entry which is preliminary data.</text>
</comment>
<evidence type="ECO:0000313" key="2">
    <source>
        <dbReference type="EMBL" id="PQB03690.1"/>
    </source>
</evidence>
<sequence length="199" mass="23643">MDHDTISISKYVCMTRNNRNFLLVFLITIFGQHLTGQNLYYIHENVEKSYKKEGRYYPDHTVKIKDGDVYSSGKLMFQPPLKQIYDHFFEIFEDEDEKQFVVVTQVFKDQNDFASVYTVIRELLYLVDLSEEGQVFVTKMHNGIWSYNNGLMLSTQESFDFYAGGNRIKKIDTEQKKIVILRQHEDGEVYEQAFDIYKY</sequence>
<evidence type="ECO:0000313" key="3">
    <source>
        <dbReference type="Proteomes" id="UP000239800"/>
    </source>
</evidence>
<keyword evidence="1" id="KW-0472">Membrane</keyword>
<dbReference type="Proteomes" id="UP000239800">
    <property type="component" value="Unassembled WGS sequence"/>
</dbReference>
<proteinExistence type="predicted"/>